<dbReference type="Pfam" id="PF08282">
    <property type="entry name" value="Hydrolase_3"/>
    <property type="match status" value="1"/>
</dbReference>
<dbReference type="InterPro" id="IPR036412">
    <property type="entry name" value="HAD-like_sf"/>
</dbReference>
<reference evidence="1 2" key="1">
    <citation type="journal article" date="2019" name="Sci. Rep.">
        <title>Comparative genomics of chytrid fungi reveal insights into the obligate biotrophic and pathogenic lifestyle of Synchytrium endobioticum.</title>
        <authorList>
            <person name="van de Vossenberg B.T.L.H."/>
            <person name="Warris S."/>
            <person name="Nguyen H.D.T."/>
            <person name="van Gent-Pelzer M.P.E."/>
            <person name="Joly D.L."/>
            <person name="van de Geest H.C."/>
            <person name="Bonants P.J.M."/>
            <person name="Smith D.S."/>
            <person name="Levesque C.A."/>
            <person name="van der Lee T.A.J."/>
        </authorList>
    </citation>
    <scope>NUCLEOTIDE SEQUENCE [LARGE SCALE GENOMIC DNA]</scope>
    <source>
        <strain evidence="1 2">CBS 675.73</strain>
    </source>
</reference>
<accession>A0A507DXB5</accession>
<dbReference type="GO" id="GO:0016791">
    <property type="term" value="F:phosphatase activity"/>
    <property type="evidence" value="ECO:0007669"/>
    <property type="project" value="UniProtKB-ARBA"/>
</dbReference>
<dbReference type="EMBL" id="QEAP01000845">
    <property type="protein sequence ID" value="TPX55520.1"/>
    <property type="molecule type" value="Genomic_DNA"/>
</dbReference>
<protein>
    <recommendedName>
        <fullName evidence="3">Cof-like hydrolase</fullName>
    </recommendedName>
</protein>
<dbReference type="PANTHER" id="PTHR10000">
    <property type="entry name" value="PHOSPHOSERINE PHOSPHATASE"/>
    <property type="match status" value="1"/>
</dbReference>
<dbReference type="OrthoDB" id="27226at2759"/>
<dbReference type="SFLD" id="SFLDS00003">
    <property type="entry name" value="Haloacid_Dehalogenase"/>
    <property type="match status" value="1"/>
</dbReference>
<dbReference type="Proteomes" id="UP000320333">
    <property type="component" value="Unassembled WGS sequence"/>
</dbReference>
<dbReference type="SFLD" id="SFLDG01140">
    <property type="entry name" value="C2.B:_Phosphomannomutase_and_P"/>
    <property type="match status" value="1"/>
</dbReference>
<dbReference type="PROSITE" id="PS01229">
    <property type="entry name" value="COF_2"/>
    <property type="match status" value="1"/>
</dbReference>
<dbReference type="PANTHER" id="PTHR10000:SF8">
    <property type="entry name" value="HAD SUPERFAMILY HYDROLASE-LIKE, TYPE 3"/>
    <property type="match status" value="1"/>
</dbReference>
<dbReference type="GO" id="GO:0005829">
    <property type="term" value="C:cytosol"/>
    <property type="evidence" value="ECO:0007669"/>
    <property type="project" value="TreeGrafter"/>
</dbReference>
<dbReference type="AlphaFoldDB" id="A0A507DXB5"/>
<dbReference type="InterPro" id="IPR023214">
    <property type="entry name" value="HAD_sf"/>
</dbReference>
<dbReference type="GO" id="GO:0000287">
    <property type="term" value="F:magnesium ion binding"/>
    <property type="evidence" value="ECO:0007669"/>
    <property type="project" value="TreeGrafter"/>
</dbReference>
<sequence length="281" mass="29867">MTIGTIHLLALDLDGTTLSHDGIVTPRTKAAIEKVAATGAIVALCSGRSNATMAAAKASIGLDVLQVAFNGCLGLGYTENVLFKDTLSTDQVSAVLNVATQLNSTVNYYSESVIYAVPKSPQHKALIARYQAQTGAQYKLIDSYSSIQTATCKLLILTETVAEVERTLRTALGDTVEIVRDNYFVECLPARVNKGVGFTKLCKQIGMPVQNTAAFGDGINDIEFLQAAGVGVAMANAKAELKSVASRVTEFTNREDGLAIELERMLEQGRFAAPPAGTIEM</sequence>
<dbReference type="STRING" id="246404.A0A507DXB5"/>
<keyword evidence="2" id="KW-1185">Reference proteome</keyword>
<comment type="caution">
    <text evidence="1">The sequence shown here is derived from an EMBL/GenBank/DDBJ whole genome shotgun (WGS) entry which is preliminary data.</text>
</comment>
<evidence type="ECO:0008006" key="3">
    <source>
        <dbReference type="Google" id="ProtNLM"/>
    </source>
</evidence>
<gene>
    <name evidence="1" type="ORF">CcCBS67573_g09458</name>
</gene>
<organism evidence="1 2">
    <name type="scientific">Chytriomyces confervae</name>
    <dbReference type="NCBI Taxonomy" id="246404"/>
    <lineage>
        <taxon>Eukaryota</taxon>
        <taxon>Fungi</taxon>
        <taxon>Fungi incertae sedis</taxon>
        <taxon>Chytridiomycota</taxon>
        <taxon>Chytridiomycota incertae sedis</taxon>
        <taxon>Chytridiomycetes</taxon>
        <taxon>Chytridiales</taxon>
        <taxon>Chytriomycetaceae</taxon>
        <taxon>Chytriomyces</taxon>
    </lineage>
</organism>
<dbReference type="NCBIfam" id="TIGR00099">
    <property type="entry name" value="Cof-subfamily"/>
    <property type="match status" value="1"/>
</dbReference>
<evidence type="ECO:0000313" key="1">
    <source>
        <dbReference type="EMBL" id="TPX55520.1"/>
    </source>
</evidence>
<proteinExistence type="predicted"/>
<dbReference type="SUPFAM" id="SSF56784">
    <property type="entry name" value="HAD-like"/>
    <property type="match status" value="1"/>
</dbReference>
<evidence type="ECO:0000313" key="2">
    <source>
        <dbReference type="Proteomes" id="UP000320333"/>
    </source>
</evidence>
<name>A0A507DXB5_9FUNG</name>
<dbReference type="Gene3D" id="3.30.1240.10">
    <property type="match status" value="1"/>
</dbReference>
<dbReference type="Gene3D" id="3.40.50.1000">
    <property type="entry name" value="HAD superfamily/HAD-like"/>
    <property type="match status" value="1"/>
</dbReference>
<dbReference type="InterPro" id="IPR006379">
    <property type="entry name" value="HAD-SF_hydro_IIB"/>
</dbReference>
<dbReference type="InterPro" id="IPR000150">
    <property type="entry name" value="Cof"/>
</dbReference>
<dbReference type="NCBIfam" id="TIGR01484">
    <property type="entry name" value="HAD-SF-IIB"/>
    <property type="match status" value="1"/>
</dbReference>